<comment type="caution">
    <text evidence="2">The sequence shown here is derived from an EMBL/GenBank/DDBJ whole genome shotgun (WGS) entry which is preliminary data.</text>
</comment>
<sequence length="349" mass="38725">MTPAARTRNIPVEFNDDWKGVLDPLQRRTLQNRLNQRARRRRLRAAKGDIATKSSAEQSAVTPPAGSAVTKSTLDQPSTPADQRRTGGRSLSTNNSQSPDDTIEPLVRASPTPSTITTTIPTQTHQIEFVELDRFKIIGPSAPAFRRTIQSLESFYHAEFAAGSLRTELLLGLTRLNFLRALHVNIDILGYSAVEMHDDAYSPFGCPGASKISYKPVHELPPALQPTAIQLRVPHHPWLDLIPFPGLRDNLILLGEGLDDAQLCYDMSGRGVPAAVIPGKRLGLAGGETGVIVWRDPWDPSGWEVTESFSHRWGWTLHGCSDVFAAANQWRRVRGEPVLFREREEHPED</sequence>
<evidence type="ECO:0000313" key="3">
    <source>
        <dbReference type="Proteomes" id="UP001610446"/>
    </source>
</evidence>
<evidence type="ECO:0000313" key="2">
    <source>
        <dbReference type="EMBL" id="KAL2844346.1"/>
    </source>
</evidence>
<feature type="compositionally biased region" description="Basic residues" evidence="1">
    <location>
        <begin position="36"/>
        <end position="45"/>
    </location>
</feature>
<dbReference type="EMBL" id="JBFXLU010000081">
    <property type="protein sequence ID" value="KAL2844346.1"/>
    <property type="molecule type" value="Genomic_DNA"/>
</dbReference>
<evidence type="ECO:0000256" key="1">
    <source>
        <dbReference type="SAM" id="MobiDB-lite"/>
    </source>
</evidence>
<evidence type="ECO:0008006" key="4">
    <source>
        <dbReference type="Google" id="ProtNLM"/>
    </source>
</evidence>
<reference evidence="2 3" key="1">
    <citation type="submission" date="2024-07" db="EMBL/GenBank/DDBJ databases">
        <title>Section-level genome sequencing and comparative genomics of Aspergillus sections Usti and Cavernicolus.</title>
        <authorList>
            <consortium name="Lawrence Berkeley National Laboratory"/>
            <person name="Nybo J.L."/>
            <person name="Vesth T.C."/>
            <person name="Theobald S."/>
            <person name="Frisvad J.C."/>
            <person name="Larsen T.O."/>
            <person name="Kjaerboelling I."/>
            <person name="Rothschild-Mancinelli K."/>
            <person name="Lyhne E.K."/>
            <person name="Kogle M.E."/>
            <person name="Barry K."/>
            <person name="Clum A."/>
            <person name="Na H."/>
            <person name="Ledsgaard L."/>
            <person name="Lin J."/>
            <person name="Lipzen A."/>
            <person name="Kuo A."/>
            <person name="Riley R."/>
            <person name="Mondo S."/>
            <person name="Labutti K."/>
            <person name="Haridas S."/>
            <person name="Pangalinan J."/>
            <person name="Salamov A.A."/>
            <person name="Simmons B.A."/>
            <person name="Magnuson J.K."/>
            <person name="Chen J."/>
            <person name="Drula E."/>
            <person name="Henrissat B."/>
            <person name="Wiebenga A."/>
            <person name="Lubbers R.J."/>
            <person name="Gomes A.C."/>
            <person name="Makela M.R."/>
            <person name="Stajich J."/>
            <person name="Grigoriev I.V."/>
            <person name="Mortensen U.H."/>
            <person name="De Vries R.P."/>
            <person name="Baker S.E."/>
            <person name="Andersen M.R."/>
        </authorList>
    </citation>
    <scope>NUCLEOTIDE SEQUENCE [LARGE SCALE GENOMIC DNA]</scope>
    <source>
        <strain evidence="2 3">CBS 123904</strain>
    </source>
</reference>
<feature type="compositionally biased region" description="Polar residues" evidence="1">
    <location>
        <begin position="69"/>
        <end position="81"/>
    </location>
</feature>
<feature type="compositionally biased region" description="Polar residues" evidence="1">
    <location>
        <begin position="52"/>
        <end position="61"/>
    </location>
</feature>
<keyword evidence="3" id="KW-1185">Reference proteome</keyword>
<protein>
    <recommendedName>
        <fullName evidence="4">BZIP domain-containing protein</fullName>
    </recommendedName>
</protein>
<dbReference type="Proteomes" id="UP001610446">
    <property type="component" value="Unassembled WGS sequence"/>
</dbReference>
<proteinExistence type="predicted"/>
<accession>A0ABR4JWX9</accession>
<dbReference type="Pfam" id="PF11905">
    <property type="entry name" value="DUF3425"/>
    <property type="match status" value="1"/>
</dbReference>
<name>A0ABR4JWX9_9EURO</name>
<dbReference type="InterPro" id="IPR021833">
    <property type="entry name" value="DUF3425"/>
</dbReference>
<gene>
    <name evidence="2" type="ORF">BJY01DRAFT_248175</name>
</gene>
<dbReference type="PANTHER" id="PTHR38116:SF1">
    <property type="entry name" value="BZIP DOMAIN-CONTAINING PROTEIN"/>
    <property type="match status" value="1"/>
</dbReference>
<feature type="compositionally biased region" description="Polar residues" evidence="1">
    <location>
        <begin position="89"/>
        <end position="100"/>
    </location>
</feature>
<feature type="region of interest" description="Disordered" evidence="1">
    <location>
        <begin position="32"/>
        <end position="114"/>
    </location>
</feature>
<organism evidence="2 3">
    <name type="scientific">Aspergillus pseudoustus</name>
    <dbReference type="NCBI Taxonomy" id="1810923"/>
    <lineage>
        <taxon>Eukaryota</taxon>
        <taxon>Fungi</taxon>
        <taxon>Dikarya</taxon>
        <taxon>Ascomycota</taxon>
        <taxon>Pezizomycotina</taxon>
        <taxon>Eurotiomycetes</taxon>
        <taxon>Eurotiomycetidae</taxon>
        <taxon>Eurotiales</taxon>
        <taxon>Aspergillaceae</taxon>
        <taxon>Aspergillus</taxon>
        <taxon>Aspergillus subgen. Nidulantes</taxon>
    </lineage>
</organism>
<dbReference type="PANTHER" id="PTHR38116">
    <property type="entry name" value="CHROMOSOME 7, WHOLE GENOME SHOTGUN SEQUENCE"/>
    <property type="match status" value="1"/>
</dbReference>